<sequence length="213" mass="23926">MANANRNTMSASISTSNERPEGDNDSVVVYEEAAHVPVEHGMSNVVHEGNNSVGQGLGNVRQWQVPAPYQYHVGIFSNNEEVARRVHNKVVLLGYRSCIYEYWLYPNGEPLPEKSLAFIKDCMLIFWIASPGGDIGYMNHAKNVAHHDCITTRPHRSLIVVIPEEHLRTPETEIVPGELQAYGTMEEDNRFNGRVTITVKHALRKLANAIRPQ</sequence>
<keyword evidence="3" id="KW-1185">Reference proteome</keyword>
<dbReference type="KEGG" id="cin:113474362"/>
<dbReference type="GeneID" id="113474362"/>
<evidence type="ECO:0000313" key="3">
    <source>
        <dbReference type="Proteomes" id="UP000008144"/>
    </source>
</evidence>
<reference evidence="2" key="4">
    <citation type="submission" date="2025-09" db="UniProtKB">
        <authorList>
            <consortium name="Ensembl"/>
        </authorList>
    </citation>
    <scope>IDENTIFICATION</scope>
</reference>
<dbReference type="EMBL" id="EAAA01002491">
    <property type="status" value="NOT_ANNOTATED_CDS"/>
    <property type="molecule type" value="Genomic_DNA"/>
</dbReference>
<evidence type="ECO:0000256" key="1">
    <source>
        <dbReference type="SAM" id="MobiDB-lite"/>
    </source>
</evidence>
<reference evidence="2" key="2">
    <citation type="journal article" date="2008" name="Genome Biol.">
        <title>Improved genome assembly and evidence-based global gene model set for the chordate Ciona intestinalis: new insight into intron and operon populations.</title>
        <authorList>
            <person name="Satou Y."/>
            <person name="Mineta K."/>
            <person name="Ogasawara M."/>
            <person name="Sasakura Y."/>
            <person name="Shoguchi E."/>
            <person name="Ueno K."/>
            <person name="Yamada L."/>
            <person name="Matsumoto J."/>
            <person name="Wasserscheid J."/>
            <person name="Dewar K."/>
            <person name="Wiley G.B."/>
            <person name="Macmil S.L."/>
            <person name="Roe B.A."/>
            <person name="Zeller R.W."/>
            <person name="Hastings K.E."/>
            <person name="Lemaire P."/>
            <person name="Lindquist E."/>
            <person name="Endo T."/>
            <person name="Hotta K."/>
            <person name="Inaba K."/>
        </authorList>
    </citation>
    <scope>NUCLEOTIDE SEQUENCE [LARGE SCALE GENOMIC DNA]</scope>
    <source>
        <strain evidence="2">wild type</strain>
    </source>
</reference>
<reference evidence="3" key="1">
    <citation type="journal article" date="2002" name="Science">
        <title>The draft genome of Ciona intestinalis: insights into chordate and vertebrate origins.</title>
        <authorList>
            <person name="Dehal P."/>
            <person name="Satou Y."/>
            <person name="Campbell R.K."/>
            <person name="Chapman J."/>
            <person name="Degnan B."/>
            <person name="De Tomaso A."/>
            <person name="Davidson B."/>
            <person name="Di Gregorio A."/>
            <person name="Gelpke M."/>
            <person name="Goodstein D.M."/>
            <person name="Harafuji N."/>
            <person name="Hastings K.E."/>
            <person name="Ho I."/>
            <person name="Hotta K."/>
            <person name="Huang W."/>
            <person name="Kawashima T."/>
            <person name="Lemaire P."/>
            <person name="Martinez D."/>
            <person name="Meinertzhagen I.A."/>
            <person name="Necula S."/>
            <person name="Nonaka M."/>
            <person name="Putnam N."/>
            <person name="Rash S."/>
            <person name="Saiga H."/>
            <person name="Satake M."/>
            <person name="Terry A."/>
            <person name="Yamada L."/>
            <person name="Wang H.G."/>
            <person name="Awazu S."/>
            <person name="Azumi K."/>
            <person name="Boore J."/>
            <person name="Branno M."/>
            <person name="Chin-Bow S."/>
            <person name="DeSantis R."/>
            <person name="Doyle S."/>
            <person name="Francino P."/>
            <person name="Keys D.N."/>
            <person name="Haga S."/>
            <person name="Hayashi H."/>
            <person name="Hino K."/>
            <person name="Imai K.S."/>
            <person name="Inaba K."/>
            <person name="Kano S."/>
            <person name="Kobayashi K."/>
            <person name="Kobayashi M."/>
            <person name="Lee B.I."/>
            <person name="Makabe K.W."/>
            <person name="Manohar C."/>
            <person name="Matassi G."/>
            <person name="Medina M."/>
            <person name="Mochizuki Y."/>
            <person name="Mount S."/>
            <person name="Morishita T."/>
            <person name="Miura S."/>
            <person name="Nakayama A."/>
            <person name="Nishizaka S."/>
            <person name="Nomoto H."/>
            <person name="Ohta F."/>
            <person name="Oishi K."/>
            <person name="Rigoutsos I."/>
            <person name="Sano M."/>
            <person name="Sasaki A."/>
            <person name="Sasakura Y."/>
            <person name="Shoguchi E."/>
            <person name="Shin-i T."/>
            <person name="Spagnuolo A."/>
            <person name="Stainier D."/>
            <person name="Suzuki M.M."/>
            <person name="Tassy O."/>
            <person name="Takatori N."/>
            <person name="Tokuoka M."/>
            <person name="Yagi K."/>
            <person name="Yoshizaki F."/>
            <person name="Wada S."/>
            <person name="Zhang C."/>
            <person name="Hyatt P.D."/>
            <person name="Larimer F."/>
            <person name="Detter C."/>
            <person name="Doggett N."/>
            <person name="Glavina T."/>
            <person name="Hawkins T."/>
            <person name="Richardson P."/>
            <person name="Lucas S."/>
            <person name="Kohara Y."/>
            <person name="Levine M."/>
            <person name="Satoh N."/>
            <person name="Rokhsar D.S."/>
        </authorList>
    </citation>
    <scope>NUCLEOTIDE SEQUENCE [LARGE SCALE GENOMIC DNA]</scope>
</reference>
<dbReference type="InParanoid" id="H2XQP7"/>
<evidence type="ECO:0000313" key="2">
    <source>
        <dbReference type="Ensembl" id="ENSCINP00000031981.1"/>
    </source>
</evidence>
<dbReference type="AlphaFoldDB" id="H2XQP7"/>
<organism evidence="2 3">
    <name type="scientific">Ciona intestinalis</name>
    <name type="common">Transparent sea squirt</name>
    <name type="synonym">Ascidia intestinalis</name>
    <dbReference type="NCBI Taxonomy" id="7719"/>
    <lineage>
        <taxon>Eukaryota</taxon>
        <taxon>Metazoa</taxon>
        <taxon>Chordata</taxon>
        <taxon>Tunicata</taxon>
        <taxon>Ascidiacea</taxon>
        <taxon>Phlebobranchia</taxon>
        <taxon>Cionidae</taxon>
        <taxon>Ciona</taxon>
    </lineage>
</organism>
<name>H2XQP7_CIOIN</name>
<feature type="compositionally biased region" description="Polar residues" evidence="1">
    <location>
        <begin position="1"/>
        <end position="17"/>
    </location>
</feature>
<proteinExistence type="predicted"/>
<accession>H2XQP7</accession>
<reference evidence="2" key="3">
    <citation type="submission" date="2025-08" db="UniProtKB">
        <authorList>
            <consortium name="Ensembl"/>
        </authorList>
    </citation>
    <scope>IDENTIFICATION</scope>
</reference>
<dbReference type="Ensembl" id="ENSCINT00000033081.1">
    <property type="protein sequence ID" value="ENSCINP00000031981.1"/>
    <property type="gene ID" value="ENSCING00000021602.1"/>
</dbReference>
<dbReference type="RefSeq" id="XP_026690871.1">
    <property type="nucleotide sequence ID" value="XM_026835070.1"/>
</dbReference>
<protein>
    <submittedName>
        <fullName evidence="2">Uncharacterized LOC113474362</fullName>
    </submittedName>
</protein>
<dbReference type="HOGENOM" id="CLU_1293960_0_0_1"/>
<feature type="region of interest" description="Disordered" evidence="1">
    <location>
        <begin position="1"/>
        <end position="24"/>
    </location>
</feature>
<gene>
    <name evidence="2" type="primary">LOC113474362</name>
</gene>
<dbReference type="Proteomes" id="UP000008144">
    <property type="component" value="Chromosome 7"/>
</dbReference>